<dbReference type="PANTHER" id="PTHR43767:SF10">
    <property type="entry name" value="SURFACTIN SYNTHASE SUBUNIT 1"/>
    <property type="match status" value="1"/>
</dbReference>
<sequence length="579" mass="63749">MNATSEDRAPAYLASEEAYLAHVRKLWDARWPQGVPRTQRYPLGERTLSDYLREWARRTPDRPAIIFYDRVITWAELDRLSDRCAAMLARAGVRKGDTVAVFLPNCPQFIIAFHAILKLGAIHVPVNPMFREQELAYELNDTGARVLIAQDELLPLVAAVRGETAVEHVYATSPGEFLPERPFGPLPAGLDAPRQPLPEGVTDFVSAMMAETGAPPETEVSLDDVAALNYTGGTTGMPKGCVHTQRDMLFTGASICSITCSIGPDDVFINFWPVFWVAGEDWAILGPIVSGAACVLMARWDAKAWLAQTARYRVTVAAMVVDNAVEIMERPDAASHDLSSLRETLVASFVKKLNVSFRDRWRALTGGVVLREAAWGMTETNSFDTFTRGFQEGNFDLNARQVFCGLPTGATDFKIMEFGGRKLVPLGQEGELCVRSPSLLKGYWKRPDATAEGLVDGWLRTGDIGMITEEGFILFLGRRKEMLKVKGMSVFPAEIEAVLGQHPSVTGSGVIGREDPEKGQVPVAFVMVKDDTSADDLLAFCRQRLAVYKIPELRVVDSLPMTATGKVKKEELAAMFNVT</sequence>
<dbReference type="Pfam" id="PF13193">
    <property type="entry name" value="AMP-binding_C"/>
    <property type="match status" value="1"/>
</dbReference>
<dbReference type="PROSITE" id="PS00455">
    <property type="entry name" value="AMP_BINDING"/>
    <property type="match status" value="1"/>
</dbReference>
<name>A0ABV7LF74_9HYPH</name>
<evidence type="ECO:0000313" key="3">
    <source>
        <dbReference type="EMBL" id="MFC3266308.1"/>
    </source>
</evidence>
<dbReference type="InterPro" id="IPR042099">
    <property type="entry name" value="ANL_N_sf"/>
</dbReference>
<protein>
    <submittedName>
        <fullName evidence="3">AMP-binding protein</fullName>
    </submittedName>
</protein>
<keyword evidence="4" id="KW-1185">Reference proteome</keyword>
<comment type="caution">
    <text evidence="3">The sequence shown here is derived from an EMBL/GenBank/DDBJ whole genome shotgun (WGS) entry which is preliminary data.</text>
</comment>
<dbReference type="Proteomes" id="UP001595536">
    <property type="component" value="Unassembled WGS sequence"/>
</dbReference>
<dbReference type="NCBIfam" id="NF004822">
    <property type="entry name" value="PRK06178.1"/>
    <property type="match status" value="1"/>
</dbReference>
<dbReference type="Pfam" id="PF00501">
    <property type="entry name" value="AMP-binding"/>
    <property type="match status" value="1"/>
</dbReference>
<feature type="domain" description="AMP-binding enzyme C-terminal" evidence="2">
    <location>
        <begin position="494"/>
        <end position="566"/>
    </location>
</feature>
<dbReference type="InterPro" id="IPR000873">
    <property type="entry name" value="AMP-dep_synth/lig_dom"/>
</dbReference>
<dbReference type="Gene3D" id="3.40.50.12780">
    <property type="entry name" value="N-terminal domain of ligase-like"/>
    <property type="match status" value="1"/>
</dbReference>
<dbReference type="RefSeq" id="WP_376829069.1">
    <property type="nucleotide sequence ID" value="NZ_JBHLWR010000004.1"/>
</dbReference>
<dbReference type="InterPro" id="IPR050237">
    <property type="entry name" value="ATP-dep_AMP-bd_enzyme"/>
</dbReference>
<organism evidence="3 4">
    <name type="scientific">Camelimonas abortus</name>
    <dbReference type="NCBI Taxonomy" id="1017184"/>
    <lineage>
        <taxon>Bacteria</taxon>
        <taxon>Pseudomonadati</taxon>
        <taxon>Pseudomonadota</taxon>
        <taxon>Alphaproteobacteria</taxon>
        <taxon>Hyphomicrobiales</taxon>
        <taxon>Chelatococcaceae</taxon>
        <taxon>Camelimonas</taxon>
    </lineage>
</organism>
<dbReference type="PANTHER" id="PTHR43767">
    <property type="entry name" value="LONG-CHAIN-FATTY-ACID--COA LIGASE"/>
    <property type="match status" value="1"/>
</dbReference>
<dbReference type="Gene3D" id="3.30.300.30">
    <property type="match status" value="1"/>
</dbReference>
<dbReference type="InterPro" id="IPR020845">
    <property type="entry name" value="AMP-binding_CS"/>
</dbReference>
<evidence type="ECO:0000259" key="1">
    <source>
        <dbReference type="Pfam" id="PF00501"/>
    </source>
</evidence>
<reference evidence="4" key="1">
    <citation type="journal article" date="2019" name="Int. J. Syst. Evol. Microbiol.">
        <title>The Global Catalogue of Microorganisms (GCM) 10K type strain sequencing project: providing services to taxonomists for standard genome sequencing and annotation.</title>
        <authorList>
            <consortium name="The Broad Institute Genomics Platform"/>
            <consortium name="The Broad Institute Genome Sequencing Center for Infectious Disease"/>
            <person name="Wu L."/>
            <person name="Ma J."/>
        </authorList>
    </citation>
    <scope>NUCLEOTIDE SEQUENCE [LARGE SCALE GENOMIC DNA]</scope>
    <source>
        <strain evidence="4">CCM 7941</strain>
    </source>
</reference>
<evidence type="ECO:0000313" key="4">
    <source>
        <dbReference type="Proteomes" id="UP001595536"/>
    </source>
</evidence>
<feature type="domain" description="AMP-dependent synthetase/ligase" evidence="1">
    <location>
        <begin position="52"/>
        <end position="444"/>
    </location>
</feature>
<accession>A0ABV7LF74</accession>
<proteinExistence type="predicted"/>
<gene>
    <name evidence="3" type="ORF">ACFOEX_08080</name>
</gene>
<dbReference type="SUPFAM" id="SSF56801">
    <property type="entry name" value="Acetyl-CoA synthetase-like"/>
    <property type="match status" value="1"/>
</dbReference>
<dbReference type="EMBL" id="JBHRUV010000034">
    <property type="protein sequence ID" value="MFC3266308.1"/>
    <property type="molecule type" value="Genomic_DNA"/>
</dbReference>
<dbReference type="InterPro" id="IPR045851">
    <property type="entry name" value="AMP-bd_C_sf"/>
</dbReference>
<evidence type="ECO:0000259" key="2">
    <source>
        <dbReference type="Pfam" id="PF13193"/>
    </source>
</evidence>
<dbReference type="InterPro" id="IPR025110">
    <property type="entry name" value="AMP-bd_C"/>
</dbReference>